<name>A0ABW2IA18_9BURK</name>
<sequence length="162" mass="17534">MKHIIPVTINDEACELAVEPNRTLLDALRTEGALTGTKKGCDVGECGSCTVILDGKPVNSCLVLAVEVRNRHIQTIEGIQTSYDEVHPLQDNFMRCGAAQCGFCTPGIIVMAKALLDENPTPTEDEIKFAIAGNICRCTGYTKIIEAIKLTAAQQNQKMETP</sequence>
<dbReference type="InterPro" id="IPR051452">
    <property type="entry name" value="Diverse_Oxidoreductases"/>
</dbReference>
<evidence type="ECO:0000259" key="6">
    <source>
        <dbReference type="PROSITE" id="PS51085"/>
    </source>
</evidence>
<dbReference type="PANTHER" id="PTHR44379">
    <property type="entry name" value="OXIDOREDUCTASE WITH IRON-SULFUR SUBUNIT"/>
    <property type="match status" value="1"/>
</dbReference>
<dbReference type="PROSITE" id="PS51085">
    <property type="entry name" value="2FE2S_FER_2"/>
    <property type="match status" value="1"/>
</dbReference>
<evidence type="ECO:0000256" key="3">
    <source>
        <dbReference type="ARBA" id="ARBA00023002"/>
    </source>
</evidence>
<dbReference type="InterPro" id="IPR006058">
    <property type="entry name" value="2Fe2S_fd_BS"/>
</dbReference>
<dbReference type="Pfam" id="PF00111">
    <property type="entry name" value="Fer2"/>
    <property type="match status" value="1"/>
</dbReference>
<protein>
    <submittedName>
        <fullName evidence="7">(2Fe-2S)-binding protein</fullName>
    </submittedName>
</protein>
<dbReference type="Proteomes" id="UP001596542">
    <property type="component" value="Unassembled WGS sequence"/>
</dbReference>
<evidence type="ECO:0000256" key="4">
    <source>
        <dbReference type="ARBA" id="ARBA00023004"/>
    </source>
</evidence>
<dbReference type="InterPro" id="IPR012675">
    <property type="entry name" value="Beta-grasp_dom_sf"/>
</dbReference>
<dbReference type="SUPFAM" id="SSF47741">
    <property type="entry name" value="CO dehydrogenase ISP C-domain like"/>
    <property type="match status" value="1"/>
</dbReference>
<dbReference type="InterPro" id="IPR001041">
    <property type="entry name" value="2Fe-2S_ferredoxin-type"/>
</dbReference>
<feature type="domain" description="2Fe-2S ferredoxin-type" evidence="6">
    <location>
        <begin position="3"/>
        <end position="79"/>
    </location>
</feature>
<reference evidence="8" key="1">
    <citation type="journal article" date="2019" name="Int. J. Syst. Evol. Microbiol.">
        <title>The Global Catalogue of Microorganisms (GCM) 10K type strain sequencing project: providing services to taxonomists for standard genome sequencing and annotation.</title>
        <authorList>
            <consortium name="The Broad Institute Genomics Platform"/>
            <consortium name="The Broad Institute Genome Sequencing Center for Infectious Disease"/>
            <person name="Wu L."/>
            <person name="Ma J."/>
        </authorList>
    </citation>
    <scope>NUCLEOTIDE SEQUENCE [LARGE SCALE GENOMIC DNA]</scope>
    <source>
        <strain evidence="8">KACC 12508</strain>
    </source>
</reference>
<organism evidence="7 8">
    <name type="scientific">Herminiimonas glaciei</name>
    <dbReference type="NCBI Taxonomy" id="523788"/>
    <lineage>
        <taxon>Bacteria</taxon>
        <taxon>Pseudomonadati</taxon>
        <taxon>Pseudomonadota</taxon>
        <taxon>Betaproteobacteria</taxon>
        <taxon>Burkholderiales</taxon>
        <taxon>Oxalobacteraceae</taxon>
        <taxon>Herminiimonas</taxon>
    </lineage>
</organism>
<dbReference type="CDD" id="cd00207">
    <property type="entry name" value="fer2"/>
    <property type="match status" value="1"/>
</dbReference>
<evidence type="ECO:0000313" key="8">
    <source>
        <dbReference type="Proteomes" id="UP001596542"/>
    </source>
</evidence>
<keyword evidence="2" id="KW-0479">Metal-binding</keyword>
<dbReference type="PROSITE" id="PS00197">
    <property type="entry name" value="2FE2S_FER_1"/>
    <property type="match status" value="1"/>
</dbReference>
<keyword evidence="3" id="KW-0560">Oxidoreductase</keyword>
<dbReference type="Pfam" id="PF01799">
    <property type="entry name" value="Fer2_2"/>
    <property type="match status" value="1"/>
</dbReference>
<accession>A0ABW2IA18</accession>
<evidence type="ECO:0000256" key="1">
    <source>
        <dbReference type="ARBA" id="ARBA00022714"/>
    </source>
</evidence>
<dbReference type="Gene3D" id="1.10.150.120">
    <property type="entry name" value="[2Fe-2S]-binding domain"/>
    <property type="match status" value="1"/>
</dbReference>
<evidence type="ECO:0000256" key="5">
    <source>
        <dbReference type="ARBA" id="ARBA00023014"/>
    </source>
</evidence>
<proteinExistence type="predicted"/>
<dbReference type="InterPro" id="IPR036010">
    <property type="entry name" value="2Fe-2S_ferredoxin-like_sf"/>
</dbReference>
<dbReference type="Gene3D" id="3.10.20.30">
    <property type="match status" value="1"/>
</dbReference>
<keyword evidence="8" id="KW-1185">Reference proteome</keyword>
<dbReference type="PANTHER" id="PTHR44379:SF8">
    <property type="entry name" value="XANTHINE DEHYDROGENASE IRON-SULFUR-BINDING SUBUNIT XDHC-RELATED"/>
    <property type="match status" value="1"/>
</dbReference>
<keyword evidence="4" id="KW-0408">Iron</keyword>
<gene>
    <name evidence="7" type="ORF">ACFQPC_06610</name>
</gene>
<dbReference type="InterPro" id="IPR002888">
    <property type="entry name" value="2Fe-2S-bd"/>
</dbReference>
<keyword evidence="5" id="KW-0411">Iron-sulfur</keyword>
<dbReference type="SUPFAM" id="SSF54292">
    <property type="entry name" value="2Fe-2S ferredoxin-like"/>
    <property type="match status" value="1"/>
</dbReference>
<comment type="caution">
    <text evidence="7">The sequence shown here is derived from an EMBL/GenBank/DDBJ whole genome shotgun (WGS) entry which is preliminary data.</text>
</comment>
<dbReference type="EMBL" id="JBHTBU010000001">
    <property type="protein sequence ID" value="MFC7287705.1"/>
    <property type="molecule type" value="Genomic_DNA"/>
</dbReference>
<evidence type="ECO:0000313" key="7">
    <source>
        <dbReference type="EMBL" id="MFC7287705.1"/>
    </source>
</evidence>
<dbReference type="InterPro" id="IPR036884">
    <property type="entry name" value="2Fe-2S-bd_dom_sf"/>
</dbReference>
<dbReference type="RefSeq" id="WP_382270958.1">
    <property type="nucleotide sequence ID" value="NZ_JBHTBU010000001.1"/>
</dbReference>
<keyword evidence="1" id="KW-0001">2Fe-2S</keyword>
<evidence type="ECO:0000256" key="2">
    <source>
        <dbReference type="ARBA" id="ARBA00022723"/>
    </source>
</evidence>